<feature type="signal peptide" evidence="1">
    <location>
        <begin position="1"/>
        <end position="22"/>
    </location>
</feature>
<gene>
    <name evidence="2" type="ORF">M378DRAFT_299713</name>
</gene>
<organism evidence="2 3">
    <name type="scientific">Amanita muscaria (strain Koide BX008)</name>
    <dbReference type="NCBI Taxonomy" id="946122"/>
    <lineage>
        <taxon>Eukaryota</taxon>
        <taxon>Fungi</taxon>
        <taxon>Dikarya</taxon>
        <taxon>Basidiomycota</taxon>
        <taxon>Agaricomycotina</taxon>
        <taxon>Agaricomycetes</taxon>
        <taxon>Agaricomycetidae</taxon>
        <taxon>Agaricales</taxon>
        <taxon>Pluteineae</taxon>
        <taxon>Amanitaceae</taxon>
        <taxon>Amanita</taxon>
    </lineage>
</organism>
<keyword evidence="1" id="KW-0732">Signal</keyword>
<accession>A0A0C2WZL9</accession>
<sequence length="109" mass="12324">MIGVCLVRIIMPLLAAYPLAHCGYPHQNIHLLVPNLVARLVRYYDTIWQPYSVQRLGNQSNSRHDSRLLLFLSRLLSFHGVHSYPSDLNVAQRLEPVDPRGRGGGSYSS</sequence>
<dbReference type="Proteomes" id="UP000054549">
    <property type="component" value="Unassembled WGS sequence"/>
</dbReference>
<protein>
    <recommendedName>
        <fullName evidence="4">Secreted protein</fullName>
    </recommendedName>
</protein>
<evidence type="ECO:0000313" key="3">
    <source>
        <dbReference type="Proteomes" id="UP000054549"/>
    </source>
</evidence>
<evidence type="ECO:0000256" key="1">
    <source>
        <dbReference type="SAM" id="SignalP"/>
    </source>
</evidence>
<evidence type="ECO:0000313" key="2">
    <source>
        <dbReference type="EMBL" id="KIL67282.1"/>
    </source>
</evidence>
<evidence type="ECO:0008006" key="4">
    <source>
        <dbReference type="Google" id="ProtNLM"/>
    </source>
</evidence>
<dbReference type="HOGENOM" id="CLU_2183247_0_0_1"/>
<dbReference type="EMBL" id="KN818232">
    <property type="protein sequence ID" value="KIL67282.1"/>
    <property type="molecule type" value="Genomic_DNA"/>
</dbReference>
<reference evidence="2 3" key="1">
    <citation type="submission" date="2014-04" db="EMBL/GenBank/DDBJ databases">
        <title>Evolutionary Origins and Diversification of the Mycorrhizal Mutualists.</title>
        <authorList>
            <consortium name="DOE Joint Genome Institute"/>
            <consortium name="Mycorrhizal Genomics Consortium"/>
            <person name="Kohler A."/>
            <person name="Kuo A."/>
            <person name="Nagy L.G."/>
            <person name="Floudas D."/>
            <person name="Copeland A."/>
            <person name="Barry K.W."/>
            <person name="Cichocki N."/>
            <person name="Veneault-Fourrey C."/>
            <person name="LaButti K."/>
            <person name="Lindquist E.A."/>
            <person name="Lipzen A."/>
            <person name="Lundell T."/>
            <person name="Morin E."/>
            <person name="Murat C."/>
            <person name="Riley R."/>
            <person name="Ohm R."/>
            <person name="Sun H."/>
            <person name="Tunlid A."/>
            <person name="Henrissat B."/>
            <person name="Grigoriev I.V."/>
            <person name="Hibbett D.S."/>
            <person name="Martin F."/>
        </authorList>
    </citation>
    <scope>NUCLEOTIDE SEQUENCE [LARGE SCALE GENOMIC DNA]</scope>
    <source>
        <strain evidence="2 3">Koide BX008</strain>
    </source>
</reference>
<feature type="chain" id="PRO_5002158337" description="Secreted protein" evidence="1">
    <location>
        <begin position="23"/>
        <end position="109"/>
    </location>
</feature>
<dbReference type="AlphaFoldDB" id="A0A0C2WZL9"/>
<proteinExistence type="predicted"/>
<dbReference type="InParanoid" id="A0A0C2WZL9"/>
<keyword evidence="3" id="KW-1185">Reference proteome</keyword>
<name>A0A0C2WZL9_AMAMK</name>